<feature type="transmembrane region" description="Helical" evidence="1">
    <location>
        <begin position="294"/>
        <end position="314"/>
    </location>
</feature>
<feature type="transmembrane region" description="Helical" evidence="1">
    <location>
        <begin position="263"/>
        <end position="282"/>
    </location>
</feature>
<protein>
    <recommendedName>
        <fullName evidence="4">Glycosyltransferase RgtA/B/C/D-like domain-containing protein</fullName>
    </recommendedName>
</protein>
<keyword evidence="1" id="KW-0812">Transmembrane</keyword>
<comment type="caution">
    <text evidence="2">The sequence shown here is derived from an EMBL/GenBank/DDBJ whole genome shotgun (WGS) entry which is preliminary data.</text>
</comment>
<sequence length="551" mass="63197">MLACLKYIRPFIWLFIAFLCTGTLFYYTFKSAINVPFIDDYNGLIDFIIQYAKAESIQKKIHFIFRQHNEHRIAFARLIVLLNYYISNSISFRHLALLGSINLIIIAGIFSIEAYKVRKNLLAIVPVILLTFNFQHINNLLWTTSSLQNIGVIALACLTIWLLTKENTFFQFSGLVFAFLTNFSSGSGPVIWLVVLLIAVAKGNITKCFIALLISICSLFLYFHNYHITLTSNTSLTEKFFNLPEVIFGVIGGTFDIQEKENYLWPVLAGFILTAIFSCCLWRMGISNLRKNPAMLFLLGAFAFGFLLAMTIGVGRSSYIENRYKIVSTLCLLATYNSVLVYSTYRENIVRINFINAVCLGLWLLFFWSYYPEMLAYNYARRAEYLSIVNNPSKAQSSFQYRFNNLDELGINSLDDSLIQETFVTSTLKKDLILPQLKISEVNNKYTVTWKEDSFNDSESYLVFKSGNGSAVFPVRNVTNDVITFVRHKGQFYSGIKQVSIFFDWLPKGSYNACVYFPGKKTMVPIQNNLVIDKNAPQWLSFRWFNDNNAL</sequence>
<feature type="transmembrane region" description="Helical" evidence="1">
    <location>
        <begin position="12"/>
        <end position="29"/>
    </location>
</feature>
<feature type="transmembrane region" description="Helical" evidence="1">
    <location>
        <begin position="90"/>
        <end position="109"/>
    </location>
</feature>
<keyword evidence="3" id="KW-1185">Reference proteome</keyword>
<evidence type="ECO:0008006" key="4">
    <source>
        <dbReference type="Google" id="ProtNLM"/>
    </source>
</evidence>
<proteinExistence type="predicted"/>
<dbReference type="Proteomes" id="UP000323994">
    <property type="component" value="Unassembled WGS sequence"/>
</dbReference>
<evidence type="ECO:0000313" key="2">
    <source>
        <dbReference type="EMBL" id="KAA6440155.1"/>
    </source>
</evidence>
<name>A0A5M8QV31_9BACT</name>
<gene>
    <name evidence="2" type="ORF">FEM33_05980</name>
</gene>
<dbReference type="AlphaFoldDB" id="A0A5M8QV31"/>
<organism evidence="2 3">
    <name type="scientific">Dyadobacter flavalbus</name>
    <dbReference type="NCBI Taxonomy" id="2579942"/>
    <lineage>
        <taxon>Bacteria</taxon>
        <taxon>Pseudomonadati</taxon>
        <taxon>Bacteroidota</taxon>
        <taxon>Cytophagia</taxon>
        <taxon>Cytophagales</taxon>
        <taxon>Spirosomataceae</taxon>
        <taxon>Dyadobacter</taxon>
    </lineage>
</organism>
<feature type="transmembrane region" description="Helical" evidence="1">
    <location>
        <begin position="352"/>
        <end position="371"/>
    </location>
</feature>
<dbReference type="EMBL" id="VBSN01000027">
    <property type="protein sequence ID" value="KAA6440155.1"/>
    <property type="molecule type" value="Genomic_DNA"/>
</dbReference>
<feature type="transmembrane region" description="Helical" evidence="1">
    <location>
        <begin position="326"/>
        <end position="345"/>
    </location>
</feature>
<evidence type="ECO:0000256" key="1">
    <source>
        <dbReference type="SAM" id="Phobius"/>
    </source>
</evidence>
<accession>A0A5M8QV31</accession>
<feature type="transmembrane region" description="Helical" evidence="1">
    <location>
        <begin position="176"/>
        <end position="203"/>
    </location>
</feature>
<dbReference type="OrthoDB" id="938262at2"/>
<keyword evidence="1" id="KW-1133">Transmembrane helix</keyword>
<reference evidence="2 3" key="1">
    <citation type="submission" date="2019-05" db="EMBL/GenBank/DDBJ databases">
        <authorList>
            <person name="Qu J.-H."/>
        </authorList>
    </citation>
    <scope>NUCLEOTIDE SEQUENCE [LARGE SCALE GENOMIC DNA]</scope>
    <source>
        <strain evidence="2 3">NS28</strain>
    </source>
</reference>
<feature type="transmembrane region" description="Helical" evidence="1">
    <location>
        <begin position="147"/>
        <end position="164"/>
    </location>
</feature>
<feature type="transmembrane region" description="Helical" evidence="1">
    <location>
        <begin position="209"/>
        <end position="228"/>
    </location>
</feature>
<keyword evidence="1" id="KW-0472">Membrane</keyword>
<dbReference type="RefSeq" id="WP_139011182.1">
    <property type="nucleotide sequence ID" value="NZ_VBSN01000027.1"/>
</dbReference>
<evidence type="ECO:0000313" key="3">
    <source>
        <dbReference type="Proteomes" id="UP000323994"/>
    </source>
</evidence>